<reference evidence="2" key="1">
    <citation type="submission" date="2021-03" db="EMBL/GenBank/DDBJ databases">
        <title>Draft genome sequence of rust myrtle Austropuccinia psidii MF-1, a brazilian biotype.</title>
        <authorList>
            <person name="Quecine M.C."/>
            <person name="Pachon D.M.R."/>
            <person name="Bonatelli M.L."/>
            <person name="Correr F.H."/>
            <person name="Franceschini L.M."/>
            <person name="Leite T.F."/>
            <person name="Margarido G.R.A."/>
            <person name="Almeida C.A."/>
            <person name="Ferrarezi J.A."/>
            <person name="Labate C.A."/>
        </authorList>
    </citation>
    <scope>NUCLEOTIDE SEQUENCE</scope>
    <source>
        <strain evidence="2">MF-1</strain>
    </source>
</reference>
<accession>A0A9Q3GY37</accession>
<evidence type="ECO:0000313" key="3">
    <source>
        <dbReference type="Proteomes" id="UP000765509"/>
    </source>
</evidence>
<name>A0A9Q3GY37_9BASI</name>
<keyword evidence="3" id="KW-1185">Reference proteome</keyword>
<dbReference type="Proteomes" id="UP000765509">
    <property type="component" value="Unassembled WGS sequence"/>
</dbReference>
<proteinExistence type="predicted"/>
<dbReference type="AlphaFoldDB" id="A0A9Q3GY37"/>
<dbReference type="EMBL" id="AVOT02007086">
    <property type="protein sequence ID" value="MBW0483129.1"/>
    <property type="molecule type" value="Genomic_DNA"/>
</dbReference>
<organism evidence="2 3">
    <name type="scientific">Austropuccinia psidii MF-1</name>
    <dbReference type="NCBI Taxonomy" id="1389203"/>
    <lineage>
        <taxon>Eukaryota</taxon>
        <taxon>Fungi</taxon>
        <taxon>Dikarya</taxon>
        <taxon>Basidiomycota</taxon>
        <taxon>Pucciniomycotina</taxon>
        <taxon>Pucciniomycetes</taxon>
        <taxon>Pucciniales</taxon>
        <taxon>Sphaerophragmiaceae</taxon>
        <taxon>Austropuccinia</taxon>
    </lineage>
</organism>
<evidence type="ECO:0000313" key="2">
    <source>
        <dbReference type="EMBL" id="MBW0483129.1"/>
    </source>
</evidence>
<feature type="region of interest" description="Disordered" evidence="1">
    <location>
        <begin position="1"/>
        <end position="23"/>
    </location>
</feature>
<evidence type="ECO:0000256" key="1">
    <source>
        <dbReference type="SAM" id="MobiDB-lite"/>
    </source>
</evidence>
<protein>
    <submittedName>
        <fullName evidence="2">Uncharacterized protein</fullName>
    </submittedName>
</protein>
<gene>
    <name evidence="2" type="ORF">O181_022844</name>
</gene>
<sequence length="92" mass="10137">MAQTPGNLTEFNKQQTSALESGSEISDMVISQELAIEVESLAHESNPDPPVLPKCEHRFILNICSLSKPDTFVIAFISAKPQSSQKPIFKSY</sequence>
<comment type="caution">
    <text evidence="2">The sequence shown here is derived from an EMBL/GenBank/DDBJ whole genome shotgun (WGS) entry which is preliminary data.</text>
</comment>